<proteinExistence type="predicted"/>
<comment type="caution">
    <text evidence="2">The sequence shown here is derived from an EMBL/GenBank/DDBJ whole genome shotgun (WGS) entry which is preliminary data.</text>
</comment>
<protein>
    <submittedName>
        <fullName evidence="2">Uncharacterized protein</fullName>
    </submittedName>
</protein>
<dbReference type="EMBL" id="CAJOBG010028480">
    <property type="protein sequence ID" value="CAF4349054.1"/>
    <property type="molecule type" value="Genomic_DNA"/>
</dbReference>
<dbReference type="AlphaFoldDB" id="A0A820KY22"/>
<evidence type="ECO:0000313" key="3">
    <source>
        <dbReference type="Proteomes" id="UP000663866"/>
    </source>
</evidence>
<evidence type="ECO:0000313" key="2">
    <source>
        <dbReference type="EMBL" id="CAF4349054.1"/>
    </source>
</evidence>
<organism evidence="2 3">
    <name type="scientific">Rotaria magnacalcarata</name>
    <dbReference type="NCBI Taxonomy" id="392030"/>
    <lineage>
        <taxon>Eukaryota</taxon>
        <taxon>Metazoa</taxon>
        <taxon>Spiralia</taxon>
        <taxon>Gnathifera</taxon>
        <taxon>Rotifera</taxon>
        <taxon>Eurotatoria</taxon>
        <taxon>Bdelloidea</taxon>
        <taxon>Philodinida</taxon>
        <taxon>Philodinidae</taxon>
        <taxon>Rotaria</taxon>
    </lineage>
</organism>
<feature type="non-terminal residue" evidence="2">
    <location>
        <position position="1"/>
    </location>
</feature>
<gene>
    <name evidence="2" type="ORF">OVN521_LOCUS32848</name>
</gene>
<sequence length="81" mass="9248">LRVIKAFQDSIDRQPPEYATLDRLRAATVPKLSSFYNGNRPLTRPHSLNPIITINATVTDNHQPSRPTIEHTQLQTMNKIK</sequence>
<name>A0A820KY22_9BILA</name>
<accession>A0A820KY22</accession>
<reference evidence="2" key="1">
    <citation type="submission" date="2021-02" db="EMBL/GenBank/DDBJ databases">
        <authorList>
            <person name="Nowell W R."/>
        </authorList>
    </citation>
    <scope>NUCLEOTIDE SEQUENCE</scope>
</reference>
<feature type="region of interest" description="Disordered" evidence="1">
    <location>
        <begin position="60"/>
        <end position="81"/>
    </location>
</feature>
<keyword evidence="3" id="KW-1185">Reference proteome</keyword>
<evidence type="ECO:0000256" key="1">
    <source>
        <dbReference type="SAM" id="MobiDB-lite"/>
    </source>
</evidence>
<dbReference type="Proteomes" id="UP000663866">
    <property type="component" value="Unassembled WGS sequence"/>
</dbReference>